<keyword evidence="3" id="KW-1185">Reference proteome</keyword>
<organism evidence="2 3">
    <name type="scientific">Periplaneta americana</name>
    <name type="common">American cockroach</name>
    <name type="synonym">Blatta americana</name>
    <dbReference type="NCBI Taxonomy" id="6978"/>
    <lineage>
        <taxon>Eukaryota</taxon>
        <taxon>Metazoa</taxon>
        <taxon>Ecdysozoa</taxon>
        <taxon>Arthropoda</taxon>
        <taxon>Hexapoda</taxon>
        <taxon>Insecta</taxon>
        <taxon>Pterygota</taxon>
        <taxon>Neoptera</taxon>
        <taxon>Polyneoptera</taxon>
        <taxon>Dictyoptera</taxon>
        <taxon>Blattodea</taxon>
        <taxon>Blattoidea</taxon>
        <taxon>Blattidae</taxon>
        <taxon>Blattinae</taxon>
        <taxon>Periplaneta</taxon>
    </lineage>
</organism>
<name>A0ABQ8S2L7_PERAM</name>
<dbReference type="PANTHER" id="PTHR47326">
    <property type="entry name" value="TRANSPOSABLE ELEMENT TC3 TRANSPOSASE-LIKE PROTEIN"/>
    <property type="match status" value="1"/>
</dbReference>
<dbReference type="PANTHER" id="PTHR47326:SF1">
    <property type="entry name" value="HTH PSQ-TYPE DOMAIN-CONTAINING PROTEIN"/>
    <property type="match status" value="1"/>
</dbReference>
<evidence type="ECO:0000313" key="3">
    <source>
        <dbReference type="Proteomes" id="UP001148838"/>
    </source>
</evidence>
<feature type="region of interest" description="Disordered" evidence="1">
    <location>
        <begin position="1"/>
        <end position="21"/>
    </location>
</feature>
<gene>
    <name evidence="2" type="ORF">ANN_24131</name>
</gene>
<accession>A0ABQ8S2L7</accession>
<feature type="compositionally biased region" description="Gly residues" evidence="1">
    <location>
        <begin position="68"/>
        <end position="77"/>
    </location>
</feature>
<reference evidence="2 3" key="1">
    <citation type="journal article" date="2022" name="Allergy">
        <title>Genome assembly and annotation of Periplaneta americana reveal a comprehensive cockroach allergen profile.</title>
        <authorList>
            <person name="Wang L."/>
            <person name="Xiong Q."/>
            <person name="Saelim N."/>
            <person name="Wang L."/>
            <person name="Nong W."/>
            <person name="Wan A.T."/>
            <person name="Shi M."/>
            <person name="Liu X."/>
            <person name="Cao Q."/>
            <person name="Hui J.H.L."/>
            <person name="Sookrung N."/>
            <person name="Leung T.F."/>
            <person name="Tungtrongchitr A."/>
            <person name="Tsui S.K.W."/>
        </authorList>
    </citation>
    <scope>NUCLEOTIDE SEQUENCE [LARGE SCALE GENOMIC DNA]</scope>
    <source>
        <strain evidence="2">PWHHKU_190912</strain>
    </source>
</reference>
<feature type="compositionally biased region" description="Pro residues" evidence="1">
    <location>
        <begin position="79"/>
        <end position="88"/>
    </location>
</feature>
<feature type="region of interest" description="Disordered" evidence="1">
    <location>
        <begin position="54"/>
        <end position="102"/>
    </location>
</feature>
<evidence type="ECO:0000313" key="2">
    <source>
        <dbReference type="EMBL" id="KAJ4428117.1"/>
    </source>
</evidence>
<proteinExistence type="predicted"/>
<evidence type="ECO:0000256" key="1">
    <source>
        <dbReference type="SAM" id="MobiDB-lite"/>
    </source>
</evidence>
<dbReference type="Proteomes" id="UP001148838">
    <property type="component" value="Unassembled WGS sequence"/>
</dbReference>
<feature type="compositionally biased region" description="Acidic residues" evidence="1">
    <location>
        <begin position="12"/>
        <end position="21"/>
    </location>
</feature>
<comment type="caution">
    <text evidence="2">The sequence shown here is derived from an EMBL/GenBank/DDBJ whole genome shotgun (WGS) entry which is preliminary data.</text>
</comment>
<protein>
    <submittedName>
        <fullName evidence="2">Uncharacterized protein</fullName>
    </submittedName>
</protein>
<dbReference type="Gene3D" id="3.30.420.10">
    <property type="entry name" value="Ribonuclease H-like superfamily/Ribonuclease H"/>
    <property type="match status" value="1"/>
</dbReference>
<dbReference type="InterPro" id="IPR036397">
    <property type="entry name" value="RNaseH_sf"/>
</dbReference>
<dbReference type="EMBL" id="JAJSOF020000037">
    <property type="protein sequence ID" value="KAJ4428117.1"/>
    <property type="molecule type" value="Genomic_DNA"/>
</dbReference>
<sequence>MLHMSFRPAQLNDDDDDDDDDDSTHFLCDVLCRRVRLFIVVLIGVLAPPAAACPSPAVHHHPTAHGALGRGGCGGGQRSPPPPSPPPLRRAGGCRPHQEPQVTPAAGLDCRHAFPIHCGLKQGDALTSLLFDFALEYAIRKVQDNREGFELNGLHQLLENLLVGHASRKKQLNVDFIYQQDGAPPHFHNEVRQFLNNRLPNRWIGRASRDDMQLLSWPPRSPDITPCDFYLWGYVKDSVFVPPLPANLPELRDSIINAIAAIDMDTLHRVWDYRLDICRVTRGAHIEHL</sequence>